<evidence type="ECO:0000259" key="2">
    <source>
        <dbReference type="Pfam" id="PF13439"/>
    </source>
</evidence>
<dbReference type="EMBL" id="MFBT01000012">
    <property type="protein sequence ID" value="OGD99634.1"/>
    <property type="molecule type" value="Genomic_DNA"/>
</dbReference>
<dbReference type="SUPFAM" id="SSF53756">
    <property type="entry name" value="UDP-Glycosyltransferase/glycogen phosphorylase"/>
    <property type="match status" value="1"/>
</dbReference>
<dbReference type="Gene3D" id="3.40.50.2000">
    <property type="entry name" value="Glycogen Phosphorylase B"/>
    <property type="match status" value="2"/>
</dbReference>
<comment type="caution">
    <text evidence="3">The sequence shown here is derived from an EMBL/GenBank/DDBJ whole genome shotgun (WGS) entry which is preliminary data.</text>
</comment>
<evidence type="ECO:0008006" key="5">
    <source>
        <dbReference type="Google" id="ProtNLM"/>
    </source>
</evidence>
<feature type="domain" description="Glycosyl transferase family 1" evidence="1">
    <location>
        <begin position="181"/>
        <end position="341"/>
    </location>
</feature>
<dbReference type="InterPro" id="IPR028098">
    <property type="entry name" value="Glyco_trans_4-like_N"/>
</dbReference>
<proteinExistence type="predicted"/>
<organism evidence="3 4">
    <name type="scientific">Candidatus Curtissbacteria bacterium RIFCSPLOWO2_01_FULL_42_50</name>
    <dbReference type="NCBI Taxonomy" id="1797730"/>
    <lineage>
        <taxon>Bacteria</taxon>
        <taxon>Candidatus Curtissiibacteriota</taxon>
    </lineage>
</organism>
<dbReference type="PANTHER" id="PTHR45947">
    <property type="entry name" value="SULFOQUINOVOSYL TRANSFERASE SQD2"/>
    <property type="match status" value="1"/>
</dbReference>
<protein>
    <recommendedName>
        <fullName evidence="5">Glycosyl transferase family 1 domain-containing protein</fullName>
    </recommendedName>
</protein>
<evidence type="ECO:0000259" key="1">
    <source>
        <dbReference type="Pfam" id="PF00534"/>
    </source>
</evidence>
<evidence type="ECO:0000313" key="4">
    <source>
        <dbReference type="Proteomes" id="UP000177039"/>
    </source>
</evidence>
<dbReference type="InterPro" id="IPR050194">
    <property type="entry name" value="Glycosyltransferase_grp1"/>
</dbReference>
<dbReference type="AlphaFoldDB" id="A0A1F5H6H6"/>
<sequence>MKICSPQLGISPISSLGGEIYDYQTLKGFTQKGVKVFVYLPKNRPYDKSLKNFYVDYCFMKHIFPPWIYSFISMPYLVRTYKKEKFDFLRIHSPRFLGLAAIFFHLLYPKVPIIASLVTVDPSPIFYPIEWLTFKVSKKIIVQSDYMKNILITKYKVSPNKIAVTYGGQFDTLKITKAPKQAEILNKDTQVLLFMGVLVKRKNPLFLADIFKEVKKEVPNSKLVIIGNGPLKKNLVKKLKTENLLDDSILIDYAYGKEKAYWLKRMNVFLMPSFDEGFGLAVTEAMSFGKPVITSDRAAFEEIITNGQNGYSLPLKIVLWVKTITALLKSPNASKKIGTVAQRSVQKKFNWSGTHSLNYRVLLEMVK</sequence>
<dbReference type="InterPro" id="IPR001296">
    <property type="entry name" value="Glyco_trans_1"/>
</dbReference>
<feature type="domain" description="Glycosyltransferase subfamily 4-like N-terminal" evidence="2">
    <location>
        <begin position="17"/>
        <end position="168"/>
    </location>
</feature>
<dbReference type="Proteomes" id="UP000177039">
    <property type="component" value="Unassembled WGS sequence"/>
</dbReference>
<dbReference type="Pfam" id="PF13439">
    <property type="entry name" value="Glyco_transf_4"/>
    <property type="match status" value="1"/>
</dbReference>
<dbReference type="Pfam" id="PF00534">
    <property type="entry name" value="Glycos_transf_1"/>
    <property type="match status" value="1"/>
</dbReference>
<dbReference type="CDD" id="cd03801">
    <property type="entry name" value="GT4_PimA-like"/>
    <property type="match status" value="1"/>
</dbReference>
<accession>A0A1F5H6H6</accession>
<dbReference type="PANTHER" id="PTHR45947:SF3">
    <property type="entry name" value="SULFOQUINOVOSYL TRANSFERASE SQD2"/>
    <property type="match status" value="1"/>
</dbReference>
<gene>
    <name evidence="3" type="ORF">A3B54_03020</name>
</gene>
<name>A0A1F5H6H6_9BACT</name>
<dbReference type="GO" id="GO:0016757">
    <property type="term" value="F:glycosyltransferase activity"/>
    <property type="evidence" value="ECO:0007669"/>
    <property type="project" value="InterPro"/>
</dbReference>
<reference evidence="3 4" key="1">
    <citation type="journal article" date="2016" name="Nat. Commun.">
        <title>Thousands of microbial genomes shed light on interconnected biogeochemical processes in an aquifer system.</title>
        <authorList>
            <person name="Anantharaman K."/>
            <person name="Brown C.T."/>
            <person name="Hug L.A."/>
            <person name="Sharon I."/>
            <person name="Castelle C.J."/>
            <person name="Probst A.J."/>
            <person name="Thomas B.C."/>
            <person name="Singh A."/>
            <person name="Wilkins M.J."/>
            <person name="Karaoz U."/>
            <person name="Brodie E.L."/>
            <person name="Williams K.H."/>
            <person name="Hubbard S.S."/>
            <person name="Banfield J.F."/>
        </authorList>
    </citation>
    <scope>NUCLEOTIDE SEQUENCE [LARGE SCALE GENOMIC DNA]</scope>
</reference>
<evidence type="ECO:0000313" key="3">
    <source>
        <dbReference type="EMBL" id="OGD99634.1"/>
    </source>
</evidence>